<dbReference type="SMART" id="SM00342">
    <property type="entry name" value="HTH_ARAC"/>
    <property type="match status" value="1"/>
</dbReference>
<feature type="transmembrane region" description="Helical" evidence="9">
    <location>
        <begin position="505"/>
        <end position="525"/>
    </location>
</feature>
<dbReference type="InterPro" id="IPR013108">
    <property type="entry name" value="Amidohydro_3"/>
</dbReference>
<comment type="caution">
    <text evidence="11">The sequence shown here is derived from an EMBL/GenBank/DDBJ whole genome shotgun (WGS) entry which is preliminary data.</text>
</comment>
<dbReference type="Gene3D" id="3.20.20.140">
    <property type="entry name" value="Metal-dependent hydrolases"/>
    <property type="match status" value="1"/>
</dbReference>
<feature type="transmembrane region" description="Helical" evidence="9">
    <location>
        <begin position="477"/>
        <end position="498"/>
    </location>
</feature>
<evidence type="ECO:0000256" key="1">
    <source>
        <dbReference type="ARBA" id="ARBA00004141"/>
    </source>
</evidence>
<evidence type="ECO:0000256" key="6">
    <source>
        <dbReference type="ARBA" id="ARBA00023125"/>
    </source>
</evidence>
<feature type="transmembrane region" description="Helical" evidence="9">
    <location>
        <begin position="571"/>
        <end position="591"/>
    </location>
</feature>
<keyword evidence="3 9" id="KW-0812">Transmembrane</keyword>
<dbReference type="InterPro" id="IPR018062">
    <property type="entry name" value="HTH_AraC-typ_CS"/>
</dbReference>
<dbReference type="PANTHER" id="PTHR22642">
    <property type="entry name" value="IMIDAZOLONEPROPIONASE"/>
    <property type="match status" value="1"/>
</dbReference>
<accession>A0AA38XEF5</accession>
<dbReference type="PANTHER" id="PTHR22642:SF21">
    <property type="entry name" value="PERIPLASMIC PROTEIN"/>
    <property type="match status" value="1"/>
</dbReference>
<comment type="subcellular location">
    <subcellularLocation>
        <location evidence="1">Membrane</location>
        <topology evidence="1">Multi-pass membrane protein</topology>
    </subcellularLocation>
</comment>
<dbReference type="InterPro" id="IPR032466">
    <property type="entry name" value="Metal_Hydrolase"/>
</dbReference>
<dbReference type="Pfam" id="PF07969">
    <property type="entry name" value="Amidohydro_3"/>
    <property type="match status" value="1"/>
</dbReference>
<organism evidence="11">
    <name type="scientific">Knufia peltigerae</name>
    <dbReference type="NCBI Taxonomy" id="1002370"/>
    <lineage>
        <taxon>Eukaryota</taxon>
        <taxon>Fungi</taxon>
        <taxon>Dikarya</taxon>
        <taxon>Ascomycota</taxon>
        <taxon>Pezizomycotina</taxon>
        <taxon>Eurotiomycetes</taxon>
        <taxon>Chaetothyriomycetidae</taxon>
        <taxon>Chaetothyriales</taxon>
        <taxon>Trichomeriaceae</taxon>
        <taxon>Knufia</taxon>
    </lineage>
</organism>
<keyword evidence="4 9" id="KW-1133">Transmembrane helix</keyword>
<evidence type="ECO:0000313" key="11">
    <source>
        <dbReference type="EMBL" id="KAJ9611882.1"/>
    </source>
</evidence>
<feature type="transmembrane region" description="Helical" evidence="9">
    <location>
        <begin position="18"/>
        <end position="41"/>
    </location>
</feature>
<dbReference type="PROSITE" id="PS01124">
    <property type="entry name" value="HTH_ARAC_FAMILY_2"/>
    <property type="match status" value="1"/>
</dbReference>
<dbReference type="SUPFAM" id="SSF51338">
    <property type="entry name" value="Composite domain of metallo-dependent hydrolases"/>
    <property type="match status" value="1"/>
</dbReference>
<keyword evidence="5" id="KW-0805">Transcription regulation</keyword>
<dbReference type="InterPro" id="IPR032808">
    <property type="entry name" value="DoxX"/>
</dbReference>
<evidence type="ECO:0000256" key="7">
    <source>
        <dbReference type="ARBA" id="ARBA00023136"/>
    </source>
</evidence>
<evidence type="ECO:0000256" key="2">
    <source>
        <dbReference type="ARBA" id="ARBA00006336"/>
    </source>
</evidence>
<dbReference type="GO" id="GO:0003700">
    <property type="term" value="F:DNA-binding transcription factor activity"/>
    <property type="evidence" value="ECO:0007669"/>
    <property type="project" value="InterPro"/>
</dbReference>
<reference evidence="11" key="1">
    <citation type="submission" date="2022-10" db="EMBL/GenBank/DDBJ databases">
        <title>Culturing micro-colonial fungi from biological soil crusts in the Mojave desert and describing Neophaeococcomyces mojavensis, and introducing the new genera and species Taxawa tesnikishii.</title>
        <authorList>
            <person name="Kurbessoian T."/>
            <person name="Stajich J.E."/>
        </authorList>
    </citation>
    <scope>NUCLEOTIDE SEQUENCE</scope>
    <source>
        <strain evidence="11">TK_35</strain>
    </source>
</reference>
<dbReference type="Pfam" id="PF00857">
    <property type="entry name" value="Isochorismatase"/>
    <property type="match status" value="1"/>
</dbReference>
<evidence type="ECO:0000259" key="10">
    <source>
        <dbReference type="PROSITE" id="PS01124"/>
    </source>
</evidence>
<evidence type="ECO:0000256" key="3">
    <source>
        <dbReference type="ARBA" id="ARBA00022692"/>
    </source>
</evidence>
<evidence type="ECO:0000256" key="5">
    <source>
        <dbReference type="ARBA" id="ARBA00023015"/>
    </source>
</evidence>
<dbReference type="GO" id="GO:0016810">
    <property type="term" value="F:hydrolase activity, acting on carbon-nitrogen (but not peptide) bonds"/>
    <property type="evidence" value="ECO:0007669"/>
    <property type="project" value="InterPro"/>
</dbReference>
<evidence type="ECO:0000256" key="4">
    <source>
        <dbReference type="ARBA" id="ARBA00022989"/>
    </source>
</evidence>
<dbReference type="InterPro" id="IPR036380">
    <property type="entry name" value="Isochorismatase-like_sf"/>
</dbReference>
<evidence type="ECO:0000256" key="8">
    <source>
        <dbReference type="ARBA" id="ARBA00023163"/>
    </source>
</evidence>
<dbReference type="CDD" id="cd01012">
    <property type="entry name" value="YcaC_related"/>
    <property type="match status" value="1"/>
</dbReference>
<name>A0AA38XEF5_9EURO</name>
<dbReference type="AlphaFoldDB" id="A0AA38XEF5"/>
<dbReference type="Gene3D" id="1.10.10.60">
    <property type="entry name" value="Homeodomain-like"/>
    <property type="match status" value="1"/>
</dbReference>
<dbReference type="InterPro" id="IPR000868">
    <property type="entry name" value="Isochorismatase-like_dom"/>
</dbReference>
<comment type="similarity">
    <text evidence="2">Belongs to the isochorismatase family.</text>
</comment>
<dbReference type="InterPro" id="IPR009057">
    <property type="entry name" value="Homeodomain-like_sf"/>
</dbReference>
<protein>
    <recommendedName>
        <fullName evidence="10">HTH araC/xylS-type domain-containing protein</fullName>
    </recommendedName>
</protein>
<evidence type="ECO:0000256" key="9">
    <source>
        <dbReference type="SAM" id="Phobius"/>
    </source>
</evidence>
<dbReference type="InterPro" id="IPR033932">
    <property type="entry name" value="YtcJ-like"/>
</dbReference>
<dbReference type="Gene3D" id="3.40.50.850">
    <property type="entry name" value="Isochorismatase-like"/>
    <property type="match status" value="1"/>
</dbReference>
<dbReference type="GO" id="GO:0016020">
    <property type="term" value="C:membrane"/>
    <property type="evidence" value="ECO:0007669"/>
    <property type="project" value="UniProtKB-SubCell"/>
</dbReference>
<proteinExistence type="inferred from homology"/>
<feature type="transmembrane region" description="Helical" evidence="9">
    <location>
        <begin position="537"/>
        <end position="559"/>
    </location>
</feature>
<dbReference type="InterPro" id="IPR018060">
    <property type="entry name" value="HTH_AraC"/>
</dbReference>
<feature type="domain" description="HTH araC/xylS-type" evidence="10">
    <location>
        <begin position="133"/>
        <end position="231"/>
    </location>
</feature>
<dbReference type="PROSITE" id="PS00041">
    <property type="entry name" value="HTH_ARAC_FAMILY_1"/>
    <property type="match status" value="1"/>
</dbReference>
<dbReference type="EMBL" id="JAPDRN010000217">
    <property type="protein sequence ID" value="KAJ9611882.1"/>
    <property type="molecule type" value="Genomic_DNA"/>
</dbReference>
<dbReference type="CDD" id="cd01300">
    <property type="entry name" value="YtcJ_like"/>
    <property type="match status" value="1"/>
</dbReference>
<keyword evidence="6" id="KW-0238">DNA-binding</keyword>
<keyword evidence="8" id="KW-0804">Transcription</keyword>
<dbReference type="Pfam" id="PF07681">
    <property type="entry name" value="DoxX"/>
    <property type="match status" value="1"/>
</dbReference>
<dbReference type="Gene3D" id="3.10.310.70">
    <property type="match status" value="1"/>
</dbReference>
<dbReference type="SUPFAM" id="SSF46689">
    <property type="entry name" value="Homeodomain-like"/>
    <property type="match status" value="2"/>
</dbReference>
<feature type="transmembrane region" description="Helical" evidence="9">
    <location>
        <begin position="48"/>
        <end position="67"/>
    </location>
</feature>
<feature type="transmembrane region" description="Helical" evidence="9">
    <location>
        <begin position="73"/>
        <end position="92"/>
    </location>
</feature>
<dbReference type="SUPFAM" id="SSF52499">
    <property type="entry name" value="Isochorismatase-like hydrolases"/>
    <property type="match status" value="1"/>
</dbReference>
<dbReference type="GO" id="GO:0043565">
    <property type="term" value="F:sequence-specific DNA binding"/>
    <property type="evidence" value="ECO:0007669"/>
    <property type="project" value="InterPro"/>
</dbReference>
<dbReference type="SUPFAM" id="SSF51556">
    <property type="entry name" value="Metallo-dependent hydrolases"/>
    <property type="match status" value="1"/>
</dbReference>
<dbReference type="Gene3D" id="2.30.40.10">
    <property type="entry name" value="Urease, subunit C, domain 1"/>
    <property type="match status" value="1"/>
</dbReference>
<keyword evidence="7 9" id="KW-0472">Membrane</keyword>
<dbReference type="InterPro" id="IPR011059">
    <property type="entry name" value="Metal-dep_hydrolase_composite"/>
</dbReference>
<dbReference type="Pfam" id="PF12833">
    <property type="entry name" value="HTH_18"/>
    <property type="match status" value="1"/>
</dbReference>
<gene>
    <name evidence="11" type="ORF">H2204_015097</name>
</gene>
<sequence length="1214" mass="132045">MQRLYVMFPDRGPGLGLLWLRVCVASALSLPTTAAGGSWWLCLAATGLLLPGLLTPLAVALAVSGLYWQGAALPWSLLPLALLLLGPGAYSLDARLFGRRRWRRSPPPIGMVTVLPPAEPMPMLAPQQSAALQRALRYIDAHLSQPLRVTELAEVACVSRFHLVRLFRSGTGASPLRYVRRRRIERARQLLATHGQSMTCLAQHLGFFDQSHFVRSFRAETGCSPGQYLAGDAALAPLLSPTDHALILIDYQSQMAFATHTIDISALRNNVSLISKGAKGFNVPVLLTTVAEKSFSGPMFPELPAIFPGQAVFDRTSMNTWEDQPVIDEVNRIGKRRLVLAGLWTSVCIVGPTLSALEQGFEVYVVTDACGDVSEEAHERAITRMVQAGAVPITSVQYLLELQRDWARGETYDLTTGIARDHAGGYGVGIQYAKTMFGAQEAGGFLLPHALGKLFGWFNGPGLAGFAGELRGFGLPAAAPLPLLLALLQVVAGTAVMLGWQARIAAVVAAVFIAFTALLALPKGWFWMRGGAEYPLLWTLALLAIALAGPGAWAVDALVLNEPLDPGRRNVVLATGAALVLGLAGGTATAIESPSKERRMSTLVIRNARITTLDPQQPHAQALAVQEGRIVAVGSDEQIMRDWGSEATLIDAQGRRLVPGLNDSHTHLIRGGLNYNLELRWDGLRSLADAMAMLKAQVDRTPAPQWVRVVGGFTATQFTEKRLPTLQELNDIAPDTPVFLLHLYDRALLNRAALRACGYTKETPDPPGGQIVRDSLGNPTGLLLAKPNALILYATLAKGPKLPVEYQANSTRHFMRELNRLGITSVIDAGGGFQNYPEDYQVIEQLHRDQQLTVRIAYNLFTQNKGSEVSDFRGWSEMLQPRQGDDLLRHNGAGEMLVFSAADFELFNEPRPELPPELEPELHDVVKLLVEKRWPFRIHATYDESISRILDVYERVNREVPFDGLHWFIDHAETITPRNIERIRALNGGIAVQHRMAYQGEAFVQRYGVQAARHTPPVKRMLAEGVPVGAGTDATRVASYNPWVALSWLVTGRTVGGLALYGDENLLEREQALRLWTQGSAWFSGDEAVKGTLKVGQLADFILLSADFFRVDEQQIADITSLLTVVGGRIVHGDGDYAGLAPQLPPAMPDWSPVNRFGGYHVGGAATGLAAAHHHHHGAACSTHGAHGHAARHAAPTDDLTAFWGAMGCSCFAF</sequence>